<reference evidence="13" key="2">
    <citation type="submission" date="2022-10" db="EMBL/GenBank/DDBJ databases">
        <authorList>
            <consortium name="ENA_rothamsted_submissions"/>
            <consortium name="culmorum"/>
            <person name="King R."/>
        </authorList>
    </citation>
    <scope>NUCLEOTIDE SEQUENCE</scope>
</reference>
<dbReference type="GO" id="GO:0005634">
    <property type="term" value="C:nucleus"/>
    <property type="evidence" value="ECO:0007669"/>
    <property type="project" value="UniProtKB-SubCell"/>
</dbReference>
<dbReference type="PANTHER" id="PTHR11426">
    <property type="entry name" value="HISTONE H3"/>
    <property type="match status" value="1"/>
</dbReference>
<evidence type="ECO:0000313" key="13">
    <source>
        <dbReference type="EMBL" id="CAH1170204.1"/>
    </source>
</evidence>
<dbReference type="EMBL" id="OU896711">
    <property type="protein sequence ID" value="CAH1170204.1"/>
    <property type="molecule type" value="Genomic_DNA"/>
</dbReference>
<dbReference type="SUPFAM" id="SSF47113">
    <property type="entry name" value="Histone-fold"/>
    <property type="match status" value="1"/>
</dbReference>
<keyword evidence="7" id="KW-0488">Methylation</keyword>
<evidence type="ECO:0000256" key="2">
    <source>
        <dbReference type="ARBA" id="ARBA00004123"/>
    </source>
</evidence>
<dbReference type="InterPro" id="IPR009072">
    <property type="entry name" value="Histone-fold"/>
</dbReference>
<evidence type="ECO:0000256" key="3">
    <source>
        <dbReference type="ARBA" id="ARBA00004286"/>
    </source>
</evidence>
<evidence type="ECO:0000313" key="14">
    <source>
        <dbReference type="Proteomes" id="UP001153737"/>
    </source>
</evidence>
<evidence type="ECO:0000256" key="8">
    <source>
        <dbReference type="ARBA" id="ARBA00022990"/>
    </source>
</evidence>
<evidence type="ECO:0000256" key="9">
    <source>
        <dbReference type="ARBA" id="ARBA00023125"/>
    </source>
</evidence>
<evidence type="ECO:0000259" key="12">
    <source>
        <dbReference type="Pfam" id="PF00125"/>
    </source>
</evidence>
<dbReference type="GO" id="GO:0003677">
    <property type="term" value="F:DNA binding"/>
    <property type="evidence" value="ECO:0007669"/>
    <property type="project" value="UniProtKB-KW"/>
</dbReference>
<evidence type="ECO:0000256" key="6">
    <source>
        <dbReference type="ARBA" id="ARBA00022454"/>
    </source>
</evidence>
<dbReference type="AlphaFoldDB" id="A0A9P0DUR3"/>
<evidence type="ECO:0000256" key="7">
    <source>
        <dbReference type="ARBA" id="ARBA00022481"/>
    </source>
</evidence>
<feature type="domain" description="Core Histone H2A/H2B/H3" evidence="12">
    <location>
        <begin position="44"/>
        <end position="131"/>
    </location>
</feature>
<gene>
    <name evidence="13" type="ORF">PHAECO_LOCUS8956</name>
</gene>
<name>A0A9P0DUR3_PHACE</name>
<dbReference type="InterPro" id="IPR007125">
    <property type="entry name" value="H2A/H2B/H3"/>
</dbReference>
<comment type="subcellular location">
    <subcellularLocation>
        <location evidence="3">Chromosome</location>
    </subcellularLocation>
    <subcellularLocation>
        <location evidence="2">Nucleus</location>
    </subcellularLocation>
</comment>
<dbReference type="CDD" id="cd22911">
    <property type="entry name" value="HFD_H3"/>
    <property type="match status" value="1"/>
</dbReference>
<dbReference type="FunFam" id="1.10.20.10:FF:000096">
    <property type="entry name" value="Histone H3"/>
    <property type="match status" value="1"/>
</dbReference>
<evidence type="ECO:0000256" key="11">
    <source>
        <dbReference type="ARBA" id="ARBA00023269"/>
    </source>
</evidence>
<evidence type="ECO:0000256" key="1">
    <source>
        <dbReference type="ARBA" id="ARBA00002001"/>
    </source>
</evidence>
<dbReference type="GO" id="GO:0046982">
    <property type="term" value="F:protein heterodimerization activity"/>
    <property type="evidence" value="ECO:0007669"/>
    <property type="project" value="InterPro"/>
</dbReference>
<accession>A0A9P0DUR3</accession>
<evidence type="ECO:0000256" key="10">
    <source>
        <dbReference type="ARBA" id="ARBA00023242"/>
    </source>
</evidence>
<dbReference type="Proteomes" id="UP001153737">
    <property type="component" value="Chromosome 5"/>
</dbReference>
<dbReference type="SMART" id="SM00428">
    <property type="entry name" value="H3"/>
    <property type="match status" value="1"/>
</dbReference>
<comment type="function">
    <text evidence="1">Core component of nucleosome. Nucleosomes wrap and compact DNA into chromatin, limiting DNA accessibility to the cellular machineries which require DNA as a template. Histones thereby play a central role in transcription regulation, DNA repair, DNA replication and chromosomal stability. DNA accessibility is regulated via a complex set of post-translational modifications of histones, also called histone code, and nucleosome remodeling.</text>
</comment>
<keyword evidence="14" id="KW-1185">Reference proteome</keyword>
<dbReference type="GO" id="GO:0030527">
    <property type="term" value="F:structural constituent of chromatin"/>
    <property type="evidence" value="ECO:0007669"/>
    <property type="project" value="InterPro"/>
</dbReference>
<keyword evidence="8" id="KW-0007">Acetylation</keyword>
<dbReference type="InterPro" id="IPR000164">
    <property type="entry name" value="Histone_H3/CENP-A"/>
</dbReference>
<dbReference type="Gene3D" id="1.10.20.10">
    <property type="entry name" value="Histone, subunit A"/>
    <property type="match status" value="1"/>
</dbReference>
<comment type="subunit">
    <text evidence="5">The nucleosome is a histone octamer containing two molecules each of H2A, H2B, H3 and H4 assembled in one H3-H4 heterotetramer and two H2A-H2B heterodimers. The octamer wraps approximately 147 bp of DNA.</text>
</comment>
<keyword evidence="11" id="KW-0544">Nucleosome core</keyword>
<evidence type="ECO:0000256" key="5">
    <source>
        <dbReference type="ARBA" id="ARBA00011538"/>
    </source>
</evidence>
<dbReference type="PRINTS" id="PR00622">
    <property type="entry name" value="HISTONEH3"/>
</dbReference>
<keyword evidence="10" id="KW-0539">Nucleus</keyword>
<evidence type="ECO:0000256" key="4">
    <source>
        <dbReference type="ARBA" id="ARBA00010343"/>
    </source>
</evidence>
<protein>
    <recommendedName>
        <fullName evidence="12">Core Histone H2A/H2B/H3 domain-containing protein</fullName>
    </recommendedName>
</protein>
<keyword evidence="6" id="KW-0158">Chromosome</keyword>
<comment type="similarity">
    <text evidence="4">Belongs to the histone H3 family.</text>
</comment>
<dbReference type="GO" id="GO:0000786">
    <property type="term" value="C:nucleosome"/>
    <property type="evidence" value="ECO:0007669"/>
    <property type="project" value="UniProtKB-KW"/>
</dbReference>
<proteinExistence type="inferred from homology"/>
<reference evidence="13" key="1">
    <citation type="submission" date="2022-01" db="EMBL/GenBank/DDBJ databases">
        <authorList>
            <person name="King R."/>
        </authorList>
    </citation>
    <scope>NUCLEOTIDE SEQUENCE</scope>
</reference>
<keyword evidence="9" id="KW-0238">DNA-binding</keyword>
<sequence length="139" mass="16176">MTRQKQTARKSTGGIQSGKLARKIMNTTKKLRREHKDKVKRYRPGQLALKEIRRYQKNTELLIPKIRFQRLVRSITQEVRKDLKFQAACLLALQEAAEAYMTGVFEDTNLCAIHAHRVTIMPRDIQLALRIRGVGPLYF</sequence>
<dbReference type="Pfam" id="PF00125">
    <property type="entry name" value="Histone"/>
    <property type="match status" value="1"/>
</dbReference>
<organism evidence="13 14">
    <name type="scientific">Phaedon cochleariae</name>
    <name type="common">Mustard beetle</name>
    <dbReference type="NCBI Taxonomy" id="80249"/>
    <lineage>
        <taxon>Eukaryota</taxon>
        <taxon>Metazoa</taxon>
        <taxon>Ecdysozoa</taxon>
        <taxon>Arthropoda</taxon>
        <taxon>Hexapoda</taxon>
        <taxon>Insecta</taxon>
        <taxon>Pterygota</taxon>
        <taxon>Neoptera</taxon>
        <taxon>Endopterygota</taxon>
        <taxon>Coleoptera</taxon>
        <taxon>Polyphaga</taxon>
        <taxon>Cucujiformia</taxon>
        <taxon>Chrysomeloidea</taxon>
        <taxon>Chrysomelidae</taxon>
        <taxon>Chrysomelinae</taxon>
        <taxon>Chrysomelini</taxon>
        <taxon>Phaedon</taxon>
    </lineage>
</organism>
<dbReference type="OrthoDB" id="4025405at2759"/>